<dbReference type="Gene3D" id="2.60.40.10">
    <property type="entry name" value="Immunoglobulins"/>
    <property type="match status" value="2"/>
</dbReference>
<dbReference type="GO" id="GO:0007166">
    <property type="term" value="P:cell surface receptor signaling pathway"/>
    <property type="evidence" value="ECO:0007669"/>
    <property type="project" value="TreeGrafter"/>
</dbReference>
<dbReference type="EMBL" id="BEZZ01000538">
    <property type="protein sequence ID" value="GCC33714.1"/>
    <property type="molecule type" value="Genomic_DNA"/>
</dbReference>
<dbReference type="InterPro" id="IPR036179">
    <property type="entry name" value="Ig-like_dom_sf"/>
</dbReference>
<organism evidence="2 3">
    <name type="scientific">Chiloscyllium punctatum</name>
    <name type="common">Brownbanded bambooshark</name>
    <name type="synonym">Hemiscyllium punctatum</name>
    <dbReference type="NCBI Taxonomy" id="137246"/>
    <lineage>
        <taxon>Eukaryota</taxon>
        <taxon>Metazoa</taxon>
        <taxon>Chordata</taxon>
        <taxon>Craniata</taxon>
        <taxon>Vertebrata</taxon>
        <taxon>Chondrichthyes</taxon>
        <taxon>Elasmobranchii</taxon>
        <taxon>Galeomorphii</taxon>
        <taxon>Galeoidea</taxon>
        <taxon>Orectolobiformes</taxon>
        <taxon>Hemiscylliidae</taxon>
        <taxon>Chiloscyllium</taxon>
    </lineage>
</organism>
<dbReference type="GO" id="GO:0002376">
    <property type="term" value="P:immune system process"/>
    <property type="evidence" value="ECO:0007669"/>
    <property type="project" value="UniProtKB-KW"/>
</dbReference>
<comment type="caution">
    <text evidence="2">The sequence shown here is derived from an EMBL/GenBank/DDBJ whole genome shotgun (WGS) entry which is preliminary data.</text>
</comment>
<evidence type="ECO:0000256" key="1">
    <source>
        <dbReference type="ARBA" id="ARBA00022859"/>
    </source>
</evidence>
<keyword evidence="1" id="KW-0391">Immunity</keyword>
<dbReference type="OrthoDB" id="9803478at2759"/>
<dbReference type="SUPFAM" id="SSF48726">
    <property type="entry name" value="Immunoglobulin"/>
    <property type="match status" value="2"/>
</dbReference>
<evidence type="ECO:0008006" key="4">
    <source>
        <dbReference type="Google" id="ProtNLM"/>
    </source>
</evidence>
<dbReference type="GO" id="GO:0005886">
    <property type="term" value="C:plasma membrane"/>
    <property type="evidence" value="ECO:0007669"/>
    <property type="project" value="TreeGrafter"/>
</dbReference>
<evidence type="ECO:0000313" key="3">
    <source>
        <dbReference type="Proteomes" id="UP000287033"/>
    </source>
</evidence>
<sequence length="122" mass="13923">MFWYRQYPGKELQLMFYSAAAGNVNEEGAADGFTSTRPSGSNFKLESRNLCEVADYPTDFRCLSQFAEQGVKLQCHVEGASTPRMFWYRQDPGKGLQLMFYCYHQSSRSRGVGGRVHRQATE</sequence>
<dbReference type="Proteomes" id="UP000287033">
    <property type="component" value="Unassembled WGS sequence"/>
</dbReference>
<dbReference type="PANTHER" id="PTHR23268">
    <property type="entry name" value="T-CELL RECEPTOR BETA CHAIN"/>
    <property type="match status" value="1"/>
</dbReference>
<protein>
    <recommendedName>
        <fullName evidence="4">Ig-like domain-containing protein</fullName>
    </recommendedName>
</protein>
<gene>
    <name evidence="2" type="ORF">chiPu_0012184</name>
</gene>
<reference evidence="2 3" key="1">
    <citation type="journal article" date="2018" name="Nat. Ecol. Evol.">
        <title>Shark genomes provide insights into elasmobranch evolution and the origin of vertebrates.</title>
        <authorList>
            <person name="Hara Y"/>
            <person name="Yamaguchi K"/>
            <person name="Onimaru K"/>
            <person name="Kadota M"/>
            <person name="Koyanagi M"/>
            <person name="Keeley SD"/>
            <person name="Tatsumi K"/>
            <person name="Tanaka K"/>
            <person name="Motone F"/>
            <person name="Kageyama Y"/>
            <person name="Nozu R"/>
            <person name="Adachi N"/>
            <person name="Nishimura O"/>
            <person name="Nakagawa R"/>
            <person name="Tanegashima C"/>
            <person name="Kiyatake I"/>
            <person name="Matsumoto R"/>
            <person name="Murakumo K"/>
            <person name="Nishida K"/>
            <person name="Terakita A"/>
            <person name="Kuratani S"/>
            <person name="Sato K"/>
            <person name="Hyodo S Kuraku.S."/>
        </authorList>
    </citation>
    <scope>NUCLEOTIDE SEQUENCE [LARGE SCALE GENOMIC DNA]</scope>
</reference>
<dbReference type="InterPro" id="IPR050413">
    <property type="entry name" value="TCR_beta_variable"/>
</dbReference>
<evidence type="ECO:0000313" key="2">
    <source>
        <dbReference type="EMBL" id="GCC33714.1"/>
    </source>
</evidence>
<dbReference type="AlphaFoldDB" id="A0A401STI4"/>
<keyword evidence="3" id="KW-1185">Reference proteome</keyword>
<dbReference type="PANTHER" id="PTHR23268:SF31">
    <property type="entry name" value="T CELL RECEPTOR BETA VARIABLE 30"/>
    <property type="match status" value="1"/>
</dbReference>
<accession>A0A401STI4</accession>
<name>A0A401STI4_CHIPU</name>
<dbReference type="InterPro" id="IPR013783">
    <property type="entry name" value="Ig-like_fold"/>
</dbReference>
<proteinExistence type="predicted"/>